<evidence type="ECO:0000256" key="4">
    <source>
        <dbReference type="ARBA" id="ARBA00022741"/>
    </source>
</evidence>
<organism evidence="15 16">
    <name type="scientific">Lactococcus lactis</name>
    <dbReference type="NCBI Taxonomy" id="1358"/>
    <lineage>
        <taxon>Bacteria</taxon>
        <taxon>Bacillati</taxon>
        <taxon>Bacillota</taxon>
        <taxon>Bacilli</taxon>
        <taxon>Lactobacillales</taxon>
        <taxon>Streptococcaceae</taxon>
        <taxon>Lactococcus</taxon>
    </lineage>
</organism>
<dbReference type="PANTHER" id="PTHR43152:SF3">
    <property type="entry name" value="UVRABC SYSTEM PROTEIN A"/>
    <property type="match status" value="1"/>
</dbReference>
<keyword evidence="4" id="KW-0547">Nucleotide-binding</keyword>
<protein>
    <recommendedName>
        <fullName evidence="12">UvrABC system protein A</fullName>
    </recommendedName>
    <alternativeName>
        <fullName evidence="13">Excinuclease ABC subunit A</fullName>
    </alternativeName>
</protein>
<dbReference type="GO" id="GO:0005524">
    <property type="term" value="F:ATP binding"/>
    <property type="evidence" value="ECO:0007669"/>
    <property type="project" value="UniProtKB-KW"/>
</dbReference>
<keyword evidence="2" id="KW-0963">Cytoplasm</keyword>
<keyword evidence="7" id="KW-0067">ATP-binding</keyword>
<dbReference type="Gene3D" id="1.20.1580.10">
    <property type="entry name" value="ABC transporter ATPase like domain"/>
    <property type="match status" value="2"/>
</dbReference>
<keyword evidence="3" id="KW-0677">Repeat</keyword>
<dbReference type="GO" id="GO:0005737">
    <property type="term" value="C:cytoplasm"/>
    <property type="evidence" value="ECO:0007669"/>
    <property type="project" value="UniProtKB-SubCell"/>
</dbReference>
<dbReference type="InterPro" id="IPR003593">
    <property type="entry name" value="AAA+_ATPase"/>
</dbReference>
<dbReference type="InterPro" id="IPR017871">
    <property type="entry name" value="ABC_transporter-like_CS"/>
</dbReference>
<dbReference type="Gene3D" id="3.40.50.300">
    <property type="entry name" value="P-loop containing nucleotide triphosphate hydrolases"/>
    <property type="match status" value="2"/>
</dbReference>
<evidence type="ECO:0000256" key="5">
    <source>
        <dbReference type="ARBA" id="ARBA00022763"/>
    </source>
</evidence>
<dbReference type="PROSITE" id="PS50893">
    <property type="entry name" value="ABC_TRANSPORTER_2"/>
    <property type="match status" value="1"/>
</dbReference>
<dbReference type="PROSITE" id="PS00211">
    <property type="entry name" value="ABC_TRANSPORTER_1"/>
    <property type="match status" value="1"/>
</dbReference>
<dbReference type="CDD" id="cd03270">
    <property type="entry name" value="ABC_UvrA_I"/>
    <property type="match status" value="1"/>
</dbReference>
<evidence type="ECO:0000256" key="9">
    <source>
        <dbReference type="ARBA" id="ARBA00023125"/>
    </source>
</evidence>
<reference evidence="15" key="1">
    <citation type="submission" date="2017-01" db="EMBL/GenBank/DDBJ databases">
        <authorList>
            <person name="Lo R."/>
        </authorList>
    </citation>
    <scope>NUCLEOTIDE SEQUENCE</scope>
    <source>
        <strain evidence="15">537</strain>
    </source>
</reference>
<keyword evidence="5" id="KW-0227">DNA damage</keyword>
<evidence type="ECO:0000259" key="14">
    <source>
        <dbReference type="PROSITE" id="PS50893"/>
    </source>
</evidence>
<comment type="caution">
    <text evidence="15">The sequence shown here is derived from an EMBL/GenBank/DDBJ whole genome shotgun (WGS) entry which is preliminary data.</text>
</comment>
<evidence type="ECO:0000256" key="13">
    <source>
        <dbReference type="ARBA" id="ARBA00042156"/>
    </source>
</evidence>
<keyword evidence="10" id="KW-0234">DNA repair</keyword>
<gene>
    <name evidence="15" type="ORF">BW154_07045</name>
</gene>
<feature type="domain" description="ABC transporter" evidence="14">
    <location>
        <begin position="447"/>
        <end position="744"/>
    </location>
</feature>
<dbReference type="GO" id="GO:0016887">
    <property type="term" value="F:ATP hydrolysis activity"/>
    <property type="evidence" value="ECO:0007669"/>
    <property type="project" value="InterPro"/>
</dbReference>
<evidence type="ECO:0000256" key="11">
    <source>
        <dbReference type="ARBA" id="ARBA00038000"/>
    </source>
</evidence>
<evidence type="ECO:0000256" key="8">
    <source>
        <dbReference type="ARBA" id="ARBA00022881"/>
    </source>
</evidence>
<dbReference type="SUPFAM" id="SSF52540">
    <property type="entry name" value="P-loop containing nucleoside triphosphate hydrolases"/>
    <property type="match status" value="2"/>
</dbReference>
<dbReference type="Pfam" id="PF00005">
    <property type="entry name" value="ABC_tran"/>
    <property type="match status" value="1"/>
</dbReference>
<evidence type="ECO:0000256" key="10">
    <source>
        <dbReference type="ARBA" id="ARBA00023204"/>
    </source>
</evidence>
<accession>A0AAP8JDV0</accession>
<dbReference type="GO" id="GO:0006281">
    <property type="term" value="P:DNA repair"/>
    <property type="evidence" value="ECO:0007669"/>
    <property type="project" value="UniProtKB-KW"/>
</dbReference>
<name>A0AAP8JDV0_9LACT</name>
<dbReference type="PANTHER" id="PTHR43152">
    <property type="entry name" value="UVRABC SYSTEM PROTEIN A"/>
    <property type="match status" value="1"/>
</dbReference>
<dbReference type="InterPro" id="IPR003439">
    <property type="entry name" value="ABC_transporter-like_ATP-bd"/>
</dbReference>
<evidence type="ECO:0000256" key="3">
    <source>
        <dbReference type="ARBA" id="ARBA00022737"/>
    </source>
</evidence>
<dbReference type="SMART" id="SM00382">
    <property type="entry name" value="AAA"/>
    <property type="match status" value="2"/>
</dbReference>
<dbReference type="Gene3D" id="1.10.8.280">
    <property type="entry name" value="ABC transporter ATPase domain-like"/>
    <property type="match status" value="1"/>
</dbReference>
<keyword evidence="9" id="KW-0238">DNA-binding</keyword>
<evidence type="ECO:0000256" key="1">
    <source>
        <dbReference type="ARBA" id="ARBA00004496"/>
    </source>
</evidence>
<dbReference type="EMBL" id="MTJS01000002">
    <property type="protein sequence ID" value="PFG89221.1"/>
    <property type="molecule type" value="Genomic_DNA"/>
</dbReference>
<sequence>MSNFISIKGAKTNNLKNISIKFPKHKITVVTGVSGSGKSSLVFDTLAAESQRLLNETYSSYIQQLLPHYQQPTVDSIENLPVSIVISQKKIGGNARSTVGTLTDIYSSLRLLYSRMATPFIGYSMIYSFNNPQGMCETCKGLGEIKRIDINKLIDFDKSLNDGAIDFPTFQPGGWRLTRYTESGNFDNDKKLKNYTQVELDLLLNDTGSSPKKPTKDWPKTSTYIGIIPRITKSFIEKDAKKYNTQLYRILEIRECPNCAGTRVNEFVRSSKILGKSIADCLLMPISELYMFIRKIESPNLKIILDDLLKKLKSLEEVGLSYLSLNRPTTSLSGGESQRIKMTKHLNSALTDILYIFDEPSVGLHPEDIQKVSKIIMGLRDKGNTVVLVDHDPDIIKIADHIIEVGPGPGYKGGEITFEGTYSELLKTNTVTGKALTCETSLNTDKTNFPSYYELENASLYNVKNASVKIPKNYLTVVTGVAGSGKSTLIRSLFKGKYSEASILDQSQIKGSNRSNVLTYLNVFDKVRNIYAQQSGESISLFSYNGKGACPTCKGKGFVKMDLAYMGDVEQLCEMCQGKRYNDKALSVYWHGLNIYDFLQQSVDEVIHLIDEKILIATMHDLIDVNLGYVKLGQSLDTFSGGELQRLKIAKIIHQSLSDIIILDEPTTGLHETDIESLLILFKKILKKNKTLIVLEHNLKVISKAQWIIDMGLDGGDSGGKVLFEGYPIDLLKLKNSYTAKHLKNYLNRSI</sequence>
<evidence type="ECO:0000256" key="6">
    <source>
        <dbReference type="ARBA" id="ARBA00022769"/>
    </source>
</evidence>
<keyword evidence="8" id="KW-0267">Excision nuclease</keyword>
<evidence type="ECO:0000313" key="15">
    <source>
        <dbReference type="EMBL" id="PFG89221.1"/>
    </source>
</evidence>
<dbReference type="GO" id="GO:0003677">
    <property type="term" value="F:DNA binding"/>
    <property type="evidence" value="ECO:0007669"/>
    <property type="project" value="UniProtKB-KW"/>
</dbReference>
<proteinExistence type="inferred from homology"/>
<comment type="subcellular location">
    <subcellularLocation>
        <location evidence="1">Cytoplasm</location>
    </subcellularLocation>
</comment>
<dbReference type="AlphaFoldDB" id="A0AAP8JDV0"/>
<evidence type="ECO:0000256" key="12">
    <source>
        <dbReference type="ARBA" id="ARBA00039316"/>
    </source>
</evidence>
<dbReference type="InterPro" id="IPR027417">
    <property type="entry name" value="P-loop_NTPase"/>
</dbReference>
<evidence type="ECO:0000313" key="16">
    <source>
        <dbReference type="Proteomes" id="UP000225275"/>
    </source>
</evidence>
<comment type="similarity">
    <text evidence="11">Belongs to the ABC transporter superfamily. UvrA family.</text>
</comment>
<dbReference type="Proteomes" id="UP000225275">
    <property type="component" value="Unassembled WGS sequence"/>
</dbReference>
<reference evidence="15" key="2">
    <citation type="journal article" date="2018" name="Food Control">
        <title>Characterization of Lactococcus lactis isolates from herbs, fruits and vegetables for use as biopreservatives against Listeria monocytogenes in cheese.</title>
        <authorList>
            <person name="Ho V."/>
            <person name="Lo R."/>
            <person name="Bansal N."/>
            <person name="Turner M.S."/>
        </authorList>
    </citation>
    <scope>NUCLEOTIDE SEQUENCE</scope>
    <source>
        <strain evidence="15">537</strain>
    </source>
</reference>
<evidence type="ECO:0000256" key="7">
    <source>
        <dbReference type="ARBA" id="ARBA00022840"/>
    </source>
</evidence>
<dbReference type="RefSeq" id="WP_098393827.1">
    <property type="nucleotide sequence ID" value="NZ_JAOWLS010000001.1"/>
</dbReference>
<evidence type="ECO:0000256" key="2">
    <source>
        <dbReference type="ARBA" id="ARBA00022490"/>
    </source>
</evidence>
<keyword evidence="6" id="KW-0228">DNA excision</keyword>
<dbReference type="GO" id="GO:0004518">
    <property type="term" value="F:nuclease activity"/>
    <property type="evidence" value="ECO:0007669"/>
    <property type="project" value="UniProtKB-KW"/>
</dbReference>